<feature type="compositionally biased region" description="Polar residues" evidence="1">
    <location>
        <begin position="56"/>
        <end position="69"/>
    </location>
</feature>
<gene>
    <name evidence="2" type="ORF">AA23TX_02033</name>
</gene>
<dbReference type="AlphaFoldDB" id="A0A6I8LJC7"/>
<dbReference type="Proteomes" id="UP000399805">
    <property type="component" value="Unassembled WGS sequence"/>
</dbReference>
<evidence type="ECO:0000313" key="2">
    <source>
        <dbReference type="EMBL" id="VVJ17012.1"/>
    </source>
</evidence>
<keyword evidence="3" id="KW-1185">Reference proteome</keyword>
<feature type="compositionally biased region" description="Low complexity" evidence="1">
    <location>
        <begin position="15"/>
        <end position="24"/>
    </location>
</feature>
<evidence type="ECO:0000313" key="3">
    <source>
        <dbReference type="Proteomes" id="UP000399805"/>
    </source>
</evidence>
<evidence type="ECO:0000256" key="1">
    <source>
        <dbReference type="SAM" id="MobiDB-lite"/>
    </source>
</evidence>
<reference evidence="2 3" key="1">
    <citation type="submission" date="2019-09" db="EMBL/GenBank/DDBJ databases">
        <authorList>
            <person name="Leyn A S."/>
        </authorList>
    </citation>
    <scope>NUCLEOTIDE SEQUENCE [LARGE SCALE GENOMIC DNA]</scope>
    <source>
        <strain evidence="2">AA231_1</strain>
    </source>
</reference>
<dbReference type="EMBL" id="CABVGP010000001">
    <property type="protein sequence ID" value="VVJ17012.1"/>
    <property type="molecule type" value="Genomic_DNA"/>
</dbReference>
<protein>
    <submittedName>
        <fullName evidence="2">Uncharacterized protein</fullName>
    </submittedName>
</protein>
<sequence length="75" mass="7852">MNGVRFAPLTKNRPTASTSTQTATFTQTSRLVSQADSLMPSTATTVSTAMISTAPTFTFASSPNHSGDSPSRLAR</sequence>
<proteinExistence type="predicted"/>
<name>A0A6I8LJC7_9PSEU</name>
<accession>A0A6I8LJC7</accession>
<feature type="region of interest" description="Disordered" evidence="1">
    <location>
        <begin position="56"/>
        <end position="75"/>
    </location>
</feature>
<organism evidence="2 3">
    <name type="scientific">Amycolatopsis camponoti</name>
    <dbReference type="NCBI Taxonomy" id="2606593"/>
    <lineage>
        <taxon>Bacteria</taxon>
        <taxon>Bacillati</taxon>
        <taxon>Actinomycetota</taxon>
        <taxon>Actinomycetes</taxon>
        <taxon>Pseudonocardiales</taxon>
        <taxon>Pseudonocardiaceae</taxon>
        <taxon>Amycolatopsis</taxon>
    </lineage>
</organism>
<feature type="region of interest" description="Disordered" evidence="1">
    <location>
        <begin position="1"/>
        <end position="24"/>
    </location>
</feature>